<sequence>MSTRKSHSKRGDDNTNSRGLGEESTQSNQTHLHSTRGPNAVDFSTQSNQTHLQHSNRGPNAVDFKELDLDLAVDATGNRFYHHFAAEAKSCDVRAPLKRCPICLKIYTRGTLSGHMAQHAKINACNITQTKEWHGLNVKIETLTRCANDQLALNSPIHDKDVRKMFSKLADVDEEDGILLLKNILQAFGVLVLPDGMPYVDYMSNVYFVGDHPALAEEYRKKPPDAINSTTNYRDLFLGQLWQNANKQLKIGSFNAEALLTQTERTALRSDPNERRPISKAIPTVSEQVKAIQERNMMSRSTDVTHQKSSSEGSDEVSDGGITPAQLSGKSNMGKDTSPKKPSATQPSDVNKANSLSVTGATHDRPRSFIVASRNNHLHIRNQLEERNRLV</sequence>
<feature type="compositionally biased region" description="Polar residues" evidence="1">
    <location>
        <begin position="16"/>
        <end position="32"/>
    </location>
</feature>
<feature type="compositionally biased region" description="Polar residues" evidence="1">
    <location>
        <begin position="296"/>
        <end position="308"/>
    </location>
</feature>
<feature type="compositionally biased region" description="Polar residues" evidence="1">
    <location>
        <begin position="325"/>
        <end position="335"/>
    </location>
</feature>
<organism evidence="2 3">
    <name type="scientific">Globodera rostochiensis</name>
    <name type="common">Golden nematode worm</name>
    <name type="synonym">Heterodera rostochiensis</name>
    <dbReference type="NCBI Taxonomy" id="31243"/>
    <lineage>
        <taxon>Eukaryota</taxon>
        <taxon>Metazoa</taxon>
        <taxon>Ecdysozoa</taxon>
        <taxon>Nematoda</taxon>
        <taxon>Chromadorea</taxon>
        <taxon>Rhabditida</taxon>
        <taxon>Tylenchina</taxon>
        <taxon>Tylenchomorpha</taxon>
        <taxon>Tylenchoidea</taxon>
        <taxon>Heteroderidae</taxon>
        <taxon>Heteroderinae</taxon>
        <taxon>Globodera</taxon>
    </lineage>
</organism>
<protein>
    <submittedName>
        <fullName evidence="3">C2H2-type domain-containing protein</fullName>
    </submittedName>
</protein>
<evidence type="ECO:0000313" key="2">
    <source>
        <dbReference type="Proteomes" id="UP000887572"/>
    </source>
</evidence>
<feature type="region of interest" description="Disordered" evidence="1">
    <location>
        <begin position="1"/>
        <end position="60"/>
    </location>
</feature>
<reference evidence="3" key="1">
    <citation type="submission" date="2022-11" db="UniProtKB">
        <authorList>
            <consortium name="WormBaseParasite"/>
        </authorList>
    </citation>
    <scope>IDENTIFICATION</scope>
</reference>
<dbReference type="AlphaFoldDB" id="A0A914HZE1"/>
<dbReference type="Proteomes" id="UP000887572">
    <property type="component" value="Unplaced"/>
</dbReference>
<evidence type="ECO:0000256" key="1">
    <source>
        <dbReference type="SAM" id="MobiDB-lite"/>
    </source>
</evidence>
<dbReference type="WBParaSite" id="Gr19_v10_g6081.t1">
    <property type="protein sequence ID" value="Gr19_v10_g6081.t1"/>
    <property type="gene ID" value="Gr19_v10_g6081"/>
</dbReference>
<keyword evidence="2" id="KW-1185">Reference proteome</keyword>
<accession>A0A914HZE1</accession>
<proteinExistence type="predicted"/>
<feature type="compositionally biased region" description="Basic and acidic residues" evidence="1">
    <location>
        <begin position="266"/>
        <end position="277"/>
    </location>
</feature>
<name>A0A914HZE1_GLORO</name>
<evidence type="ECO:0000313" key="3">
    <source>
        <dbReference type="WBParaSite" id="Gr19_v10_g6081.t1"/>
    </source>
</evidence>
<feature type="compositionally biased region" description="Polar residues" evidence="1">
    <location>
        <begin position="343"/>
        <end position="360"/>
    </location>
</feature>
<feature type="compositionally biased region" description="Polar residues" evidence="1">
    <location>
        <begin position="42"/>
        <end position="58"/>
    </location>
</feature>
<feature type="region of interest" description="Disordered" evidence="1">
    <location>
        <begin position="265"/>
        <end position="361"/>
    </location>
</feature>